<dbReference type="KEGG" id="cfl:Cfla_1080"/>
<dbReference type="STRING" id="446466.Cfla_1080"/>
<reference evidence="1 2" key="1">
    <citation type="journal article" date="2010" name="Stand. Genomic Sci.">
        <title>Complete genome sequence of Cellulomonas flavigena type strain (134).</title>
        <authorList>
            <person name="Abt B."/>
            <person name="Foster B."/>
            <person name="Lapidus A."/>
            <person name="Clum A."/>
            <person name="Sun H."/>
            <person name="Pukall R."/>
            <person name="Lucas S."/>
            <person name="Glavina Del Rio T."/>
            <person name="Nolan M."/>
            <person name="Tice H."/>
            <person name="Cheng J.F."/>
            <person name="Pitluck S."/>
            <person name="Liolios K."/>
            <person name="Ivanova N."/>
            <person name="Mavromatis K."/>
            <person name="Ovchinnikova G."/>
            <person name="Pati A."/>
            <person name="Goodwin L."/>
            <person name="Chen A."/>
            <person name="Palaniappan K."/>
            <person name="Land M."/>
            <person name="Hauser L."/>
            <person name="Chang Y.J."/>
            <person name="Jeffries C.D."/>
            <person name="Rohde M."/>
            <person name="Goker M."/>
            <person name="Woyke T."/>
            <person name="Bristow J."/>
            <person name="Eisen J.A."/>
            <person name="Markowitz V."/>
            <person name="Hugenholtz P."/>
            <person name="Kyrpides N.C."/>
            <person name="Klenk H.P."/>
        </authorList>
    </citation>
    <scope>NUCLEOTIDE SEQUENCE [LARGE SCALE GENOMIC DNA]</scope>
    <source>
        <strain evidence="2">ATCC 482 / DSM 20109 / BCRC 11376 / JCM 18109 / NBRC 3775 / NCIMB 8073 / NRS 134</strain>
    </source>
</reference>
<dbReference type="AlphaFoldDB" id="D5ULE3"/>
<organism evidence="1 2">
    <name type="scientific">Cellulomonas flavigena (strain ATCC 482 / DSM 20109 / BCRC 11376 / JCM 18109 / NBRC 3775 / NCIMB 8073 / NRS 134)</name>
    <dbReference type="NCBI Taxonomy" id="446466"/>
    <lineage>
        <taxon>Bacteria</taxon>
        <taxon>Bacillati</taxon>
        <taxon>Actinomycetota</taxon>
        <taxon>Actinomycetes</taxon>
        <taxon>Micrococcales</taxon>
        <taxon>Cellulomonadaceae</taxon>
        <taxon>Cellulomonas</taxon>
    </lineage>
</organism>
<name>D5ULE3_CELFN</name>
<proteinExistence type="predicted"/>
<protein>
    <submittedName>
        <fullName evidence="1">Uncharacterized protein</fullName>
    </submittedName>
</protein>
<dbReference type="OrthoDB" id="4927814at2"/>
<dbReference type="HOGENOM" id="CLU_1508001_0_0_11"/>
<sequence length="178" mass="17944">MDALSTRTSPRRASVLLWGAGALALVLVGFLLGRLGAGQGVTGAGASGVDAAGGGTSLEISGSTIRELRPGTTSPIDVAVTHRGDQAVVVTDLVVEIVDLSAPQADDDRPCTPADFVLTQAPASLAVDVDARSTARLSGTSAPPATWPRIELVDRPVNQDGCQGATVTLAFTAVGRSS</sequence>
<evidence type="ECO:0000313" key="2">
    <source>
        <dbReference type="Proteomes" id="UP000000849"/>
    </source>
</evidence>
<accession>D5ULE3</accession>
<dbReference type="Proteomes" id="UP000000849">
    <property type="component" value="Chromosome"/>
</dbReference>
<gene>
    <name evidence="1" type="ordered locus">Cfla_1080</name>
</gene>
<evidence type="ECO:0000313" key="1">
    <source>
        <dbReference type="EMBL" id="ADG73985.1"/>
    </source>
</evidence>
<keyword evidence="2" id="KW-1185">Reference proteome</keyword>
<dbReference type="RefSeq" id="WP_013116319.1">
    <property type="nucleotide sequence ID" value="NC_014151.1"/>
</dbReference>
<dbReference type="eggNOG" id="ENOG50344GA">
    <property type="taxonomic scope" value="Bacteria"/>
</dbReference>
<dbReference type="EMBL" id="CP001964">
    <property type="protein sequence ID" value="ADG73985.1"/>
    <property type="molecule type" value="Genomic_DNA"/>
</dbReference>